<keyword evidence="1" id="KW-0496">Mitochondrion</keyword>
<dbReference type="GO" id="GO:0005739">
    <property type="term" value="C:mitochondrion"/>
    <property type="evidence" value="ECO:0007669"/>
    <property type="project" value="UniProtKB-SubCell"/>
</dbReference>
<accession>A0A4P9XA58</accession>
<comment type="similarity">
    <text evidence="1">Belongs to the AIM24 family.</text>
</comment>
<organism evidence="4 5">
    <name type="scientific">Caulochytrium protostelioides</name>
    <dbReference type="NCBI Taxonomy" id="1555241"/>
    <lineage>
        <taxon>Eukaryota</taxon>
        <taxon>Fungi</taxon>
        <taxon>Fungi incertae sedis</taxon>
        <taxon>Chytridiomycota</taxon>
        <taxon>Chytridiomycota incertae sedis</taxon>
        <taxon>Chytridiomycetes</taxon>
        <taxon>Caulochytriales</taxon>
        <taxon>Caulochytriaceae</taxon>
        <taxon>Caulochytrium</taxon>
    </lineage>
</organism>
<dbReference type="EMBL" id="ML014148">
    <property type="protein sequence ID" value="RKP02253.1"/>
    <property type="molecule type" value="Genomic_DNA"/>
</dbReference>
<feature type="compositionally biased region" description="Low complexity" evidence="2">
    <location>
        <begin position="264"/>
        <end position="323"/>
    </location>
</feature>
<feature type="signal peptide" evidence="3">
    <location>
        <begin position="1"/>
        <end position="19"/>
    </location>
</feature>
<evidence type="ECO:0000313" key="4">
    <source>
        <dbReference type="EMBL" id="RKP02253.1"/>
    </source>
</evidence>
<reference evidence="5" key="1">
    <citation type="journal article" date="2018" name="Nat. Microbiol.">
        <title>Leveraging single-cell genomics to expand the fungal tree of life.</title>
        <authorList>
            <person name="Ahrendt S.R."/>
            <person name="Quandt C.A."/>
            <person name="Ciobanu D."/>
            <person name="Clum A."/>
            <person name="Salamov A."/>
            <person name="Andreopoulos B."/>
            <person name="Cheng J.F."/>
            <person name="Woyke T."/>
            <person name="Pelin A."/>
            <person name="Henrissat B."/>
            <person name="Reynolds N.K."/>
            <person name="Benny G.L."/>
            <person name="Smith M.E."/>
            <person name="James T.Y."/>
            <person name="Grigoriev I.V."/>
        </authorList>
    </citation>
    <scope>NUCLEOTIDE SEQUENCE [LARGE SCALE GENOMIC DNA]</scope>
    <source>
        <strain evidence="5">ATCC 52028</strain>
    </source>
</reference>
<dbReference type="InterPro" id="IPR002838">
    <property type="entry name" value="AIM24"/>
</dbReference>
<proteinExistence type="inferred from homology"/>
<feature type="region of interest" description="Disordered" evidence="2">
    <location>
        <begin position="255"/>
        <end position="339"/>
    </location>
</feature>
<dbReference type="STRING" id="1555241.A0A4P9XA58"/>
<dbReference type="InterPro" id="IPR036983">
    <property type="entry name" value="AIM24_sf"/>
</dbReference>
<gene>
    <name evidence="4" type="ORF">CXG81DRAFT_25116</name>
</gene>
<dbReference type="Proteomes" id="UP000274922">
    <property type="component" value="Unassembled WGS sequence"/>
</dbReference>
<sequence length="460" mass="46312">MPGALPAVTFQVLHAGAAALLQVQMPPVPPPAPSASPPSDASVPAVVADAESAATTVTLDGHVVGYTAGVAIERGFNALTASVPGAPASWSRSAMDDAPPSTVLVAPTAPTHDIAVTTVRYGTDLVTRSRAVLAQWPPRGSATDSAVLTTVGTQVLLTRRVTVPRHAPACTVALQGEASLVAMTLAPGERLAIDPRRLVAWESTLEPIEIMPSASSPASWSMRSLMSQAGRRLQGAAARARDRSVAAVRLAWASPPSDVKADTPKAPIIPASSSSSSTAAPTPQSGAAAQPTTATTIASDGTVTVPSPASSATPSTMSASQPSATPPPSRPSSSATTTPAVVQPAAKAVTASAAPAAVSSAVGAVWARLATLGASLGPQVHAMLAWIARGTLRLSRWLARAAKDRLWGHGGYVVLEGAGTFWVSTRVPPSSLKSVRGAVDAVKSASPAPASSSSKTPLVH</sequence>
<feature type="chain" id="PRO_5020476343" description="Altered inheritance of mitochondria protein 24, mitochondrial" evidence="3">
    <location>
        <begin position="20"/>
        <end position="460"/>
    </location>
</feature>
<dbReference type="Pfam" id="PF01987">
    <property type="entry name" value="AIM24"/>
    <property type="match status" value="1"/>
</dbReference>
<evidence type="ECO:0000256" key="3">
    <source>
        <dbReference type="SAM" id="SignalP"/>
    </source>
</evidence>
<keyword evidence="3" id="KW-0732">Signal</keyword>
<evidence type="ECO:0000313" key="5">
    <source>
        <dbReference type="Proteomes" id="UP000274922"/>
    </source>
</evidence>
<evidence type="ECO:0000256" key="2">
    <source>
        <dbReference type="SAM" id="MobiDB-lite"/>
    </source>
</evidence>
<evidence type="ECO:0000256" key="1">
    <source>
        <dbReference type="RuleBase" id="RU363045"/>
    </source>
</evidence>
<dbReference type="AlphaFoldDB" id="A0A4P9XA58"/>
<keyword evidence="5" id="KW-1185">Reference proteome</keyword>
<name>A0A4P9XA58_9FUNG</name>
<protein>
    <recommendedName>
        <fullName evidence="1">Altered inheritance of mitochondria protein 24, mitochondrial</fullName>
    </recommendedName>
</protein>
<dbReference type="Gene3D" id="3.60.160.10">
    <property type="entry name" value="Mitochondrial biogenesis AIM24"/>
    <property type="match status" value="1"/>
</dbReference>
<comment type="subcellular location">
    <subcellularLocation>
        <location evidence="1">Mitochondrion</location>
    </subcellularLocation>
</comment>